<accession>A0A8E2FD19</accession>
<keyword evidence="2" id="KW-0418">Kinase</keyword>
<organism evidence="2 3">
    <name type="scientific">Glonium stellatum</name>
    <dbReference type="NCBI Taxonomy" id="574774"/>
    <lineage>
        <taxon>Eukaryota</taxon>
        <taxon>Fungi</taxon>
        <taxon>Dikarya</taxon>
        <taxon>Ascomycota</taxon>
        <taxon>Pezizomycotina</taxon>
        <taxon>Dothideomycetes</taxon>
        <taxon>Pleosporomycetidae</taxon>
        <taxon>Gloniales</taxon>
        <taxon>Gloniaceae</taxon>
        <taxon>Glonium</taxon>
    </lineage>
</organism>
<dbReference type="PROSITE" id="PS50011">
    <property type="entry name" value="PROTEIN_KINASE_DOM"/>
    <property type="match status" value="1"/>
</dbReference>
<keyword evidence="2" id="KW-0808">Transferase</keyword>
<dbReference type="Pfam" id="PF00069">
    <property type="entry name" value="Pkinase"/>
    <property type="match status" value="1"/>
</dbReference>
<feature type="non-terminal residue" evidence="2">
    <location>
        <position position="321"/>
    </location>
</feature>
<feature type="domain" description="Protein kinase" evidence="1">
    <location>
        <begin position="50"/>
        <end position="319"/>
    </location>
</feature>
<gene>
    <name evidence="2" type="ORF">AOQ84DRAFT_308385</name>
</gene>
<dbReference type="Proteomes" id="UP000250140">
    <property type="component" value="Unassembled WGS sequence"/>
</dbReference>
<evidence type="ECO:0000313" key="2">
    <source>
        <dbReference type="EMBL" id="OCL14751.1"/>
    </source>
</evidence>
<name>A0A8E2FD19_9PEZI</name>
<keyword evidence="3" id="KW-1185">Reference proteome</keyword>
<dbReference type="InterPro" id="IPR008271">
    <property type="entry name" value="Ser/Thr_kinase_AS"/>
</dbReference>
<dbReference type="InterPro" id="IPR011009">
    <property type="entry name" value="Kinase-like_dom_sf"/>
</dbReference>
<dbReference type="PROSITE" id="PS00108">
    <property type="entry name" value="PROTEIN_KINASE_ST"/>
    <property type="match status" value="1"/>
</dbReference>
<dbReference type="SMART" id="SM00220">
    <property type="entry name" value="S_TKc"/>
    <property type="match status" value="1"/>
</dbReference>
<reference evidence="2 3" key="1">
    <citation type="journal article" date="2016" name="Nat. Commun.">
        <title>Ectomycorrhizal ecology is imprinted in the genome of the dominant symbiotic fungus Cenococcum geophilum.</title>
        <authorList>
            <consortium name="DOE Joint Genome Institute"/>
            <person name="Peter M."/>
            <person name="Kohler A."/>
            <person name="Ohm R.A."/>
            <person name="Kuo A."/>
            <person name="Krutzmann J."/>
            <person name="Morin E."/>
            <person name="Arend M."/>
            <person name="Barry K.W."/>
            <person name="Binder M."/>
            <person name="Choi C."/>
            <person name="Clum A."/>
            <person name="Copeland A."/>
            <person name="Grisel N."/>
            <person name="Haridas S."/>
            <person name="Kipfer T."/>
            <person name="LaButti K."/>
            <person name="Lindquist E."/>
            <person name="Lipzen A."/>
            <person name="Maire R."/>
            <person name="Meier B."/>
            <person name="Mihaltcheva S."/>
            <person name="Molinier V."/>
            <person name="Murat C."/>
            <person name="Poggeler S."/>
            <person name="Quandt C.A."/>
            <person name="Sperisen C."/>
            <person name="Tritt A."/>
            <person name="Tisserant E."/>
            <person name="Crous P.W."/>
            <person name="Henrissat B."/>
            <person name="Nehls U."/>
            <person name="Egli S."/>
            <person name="Spatafora J.W."/>
            <person name="Grigoriev I.V."/>
            <person name="Martin F.M."/>
        </authorList>
    </citation>
    <scope>NUCLEOTIDE SEQUENCE [LARGE SCALE GENOMIC DNA]</scope>
    <source>
        <strain evidence="2 3">CBS 207.34</strain>
    </source>
</reference>
<dbReference type="GO" id="GO:0004672">
    <property type="term" value="F:protein kinase activity"/>
    <property type="evidence" value="ECO:0007669"/>
    <property type="project" value="InterPro"/>
</dbReference>
<protein>
    <submittedName>
        <fullName evidence="2">Kinase-like protein</fullName>
    </submittedName>
</protein>
<dbReference type="Gene3D" id="1.10.510.10">
    <property type="entry name" value="Transferase(Phosphotransferase) domain 1"/>
    <property type="match status" value="1"/>
</dbReference>
<dbReference type="PANTHER" id="PTHR24347">
    <property type="entry name" value="SERINE/THREONINE-PROTEIN KINASE"/>
    <property type="match status" value="1"/>
</dbReference>
<dbReference type="EMBL" id="KV748539">
    <property type="protein sequence ID" value="OCL14751.1"/>
    <property type="molecule type" value="Genomic_DNA"/>
</dbReference>
<dbReference type="AlphaFoldDB" id="A0A8E2FD19"/>
<dbReference type="InterPro" id="IPR000719">
    <property type="entry name" value="Prot_kinase_dom"/>
</dbReference>
<sequence length="321" mass="36380">MPISKVFTSDLPDLVRESKLDAQTLRGFTIHTFHDSSKIKEQGGPREEFWRRKERIGGGSFGQVWLEECVKGCRGPKLRAVKEITTTRHNIDYTRELEAIALFSHKKYERCFVKSFGWHEGADAIFITMEYLKHGDLHYYLHQASPLLEREACEITSQILHGLSFMHENGFAHRDLKPGNILIKSKPPKSWRVKIGDFGISKRTSDGLGLSTLKGTVGFIAPELYGFTGRRGSIPSTQNPSAADMWSLGEITFQMLTKTPTFKDLDSLSGFARGRRSFPSNILETRKVSDYGQNFIISVMKPSPNDRLTAEQALAHDWIKQ</sequence>
<dbReference type="OrthoDB" id="10252171at2759"/>
<dbReference type="GO" id="GO:0005524">
    <property type="term" value="F:ATP binding"/>
    <property type="evidence" value="ECO:0007669"/>
    <property type="project" value="InterPro"/>
</dbReference>
<dbReference type="SUPFAM" id="SSF56112">
    <property type="entry name" value="Protein kinase-like (PK-like)"/>
    <property type="match status" value="1"/>
</dbReference>
<evidence type="ECO:0000259" key="1">
    <source>
        <dbReference type="PROSITE" id="PS50011"/>
    </source>
</evidence>
<evidence type="ECO:0000313" key="3">
    <source>
        <dbReference type="Proteomes" id="UP000250140"/>
    </source>
</evidence>
<proteinExistence type="predicted"/>